<dbReference type="GO" id="GO:0005794">
    <property type="term" value="C:Golgi apparatus"/>
    <property type="evidence" value="ECO:0007669"/>
    <property type="project" value="InterPro"/>
</dbReference>
<dbReference type="Proteomes" id="UP000054144">
    <property type="component" value="Unassembled WGS sequence"/>
</dbReference>
<feature type="transmembrane region" description="Helical" evidence="1">
    <location>
        <begin position="128"/>
        <end position="148"/>
    </location>
</feature>
<keyword evidence="3" id="KW-1185">Reference proteome</keyword>
<dbReference type="EMBL" id="KN881721">
    <property type="protein sequence ID" value="KIY49871.1"/>
    <property type="molecule type" value="Genomic_DNA"/>
</dbReference>
<protein>
    <submittedName>
        <fullName evidence="2">Yip1-domain-containing protein</fullName>
    </submittedName>
</protein>
<organism evidence="2 3">
    <name type="scientific">Fistulina hepatica ATCC 64428</name>
    <dbReference type="NCBI Taxonomy" id="1128425"/>
    <lineage>
        <taxon>Eukaryota</taxon>
        <taxon>Fungi</taxon>
        <taxon>Dikarya</taxon>
        <taxon>Basidiomycota</taxon>
        <taxon>Agaricomycotina</taxon>
        <taxon>Agaricomycetes</taxon>
        <taxon>Agaricomycetidae</taxon>
        <taxon>Agaricales</taxon>
        <taxon>Fistulinaceae</taxon>
        <taxon>Fistulina</taxon>
    </lineage>
</organism>
<evidence type="ECO:0000313" key="3">
    <source>
        <dbReference type="Proteomes" id="UP000054144"/>
    </source>
</evidence>
<gene>
    <name evidence="2" type="ORF">FISHEDRAFT_65229</name>
</gene>
<dbReference type="InterPro" id="IPR039765">
    <property type="entry name" value="Yip5/YIPF1/YIPF2"/>
</dbReference>
<dbReference type="PANTHER" id="PTHR12822">
    <property type="entry name" value="PROTEIN YIPF"/>
    <property type="match status" value="1"/>
</dbReference>
<dbReference type="GO" id="GO:0016192">
    <property type="term" value="P:vesicle-mediated transport"/>
    <property type="evidence" value="ECO:0007669"/>
    <property type="project" value="InterPro"/>
</dbReference>
<name>A0A0D7AEU3_9AGAR</name>
<accession>A0A0D7AEU3</accession>
<feature type="transmembrane region" description="Helical" evidence="1">
    <location>
        <begin position="87"/>
        <end position="108"/>
    </location>
</feature>
<dbReference type="PANTHER" id="PTHR12822:SF2">
    <property type="entry name" value="PROTEIN YIPF"/>
    <property type="match status" value="1"/>
</dbReference>
<feature type="transmembrane region" description="Helical" evidence="1">
    <location>
        <begin position="218"/>
        <end position="241"/>
    </location>
</feature>
<dbReference type="OrthoDB" id="10256463at2759"/>
<feature type="transmembrane region" description="Helical" evidence="1">
    <location>
        <begin position="186"/>
        <end position="206"/>
    </location>
</feature>
<keyword evidence="1" id="KW-0472">Membrane</keyword>
<keyword evidence="1" id="KW-1133">Transmembrane helix</keyword>
<reference evidence="2 3" key="1">
    <citation type="journal article" date="2015" name="Fungal Genet. Biol.">
        <title>Evolution of novel wood decay mechanisms in Agaricales revealed by the genome sequences of Fistulina hepatica and Cylindrobasidium torrendii.</title>
        <authorList>
            <person name="Floudas D."/>
            <person name="Held B.W."/>
            <person name="Riley R."/>
            <person name="Nagy L.G."/>
            <person name="Koehler G."/>
            <person name="Ransdell A.S."/>
            <person name="Younus H."/>
            <person name="Chow J."/>
            <person name="Chiniquy J."/>
            <person name="Lipzen A."/>
            <person name="Tritt A."/>
            <person name="Sun H."/>
            <person name="Haridas S."/>
            <person name="LaButti K."/>
            <person name="Ohm R.A."/>
            <person name="Kues U."/>
            <person name="Blanchette R.A."/>
            <person name="Grigoriev I.V."/>
            <person name="Minto R.E."/>
            <person name="Hibbett D.S."/>
        </authorList>
    </citation>
    <scope>NUCLEOTIDE SEQUENCE [LARGE SCALE GENOMIC DNA]</scope>
    <source>
        <strain evidence="2 3">ATCC 64428</strain>
    </source>
</reference>
<evidence type="ECO:0000256" key="1">
    <source>
        <dbReference type="SAM" id="Phobius"/>
    </source>
</evidence>
<proteinExistence type="predicted"/>
<keyword evidence="1" id="KW-0812">Transmembrane</keyword>
<dbReference type="AlphaFoldDB" id="A0A0D7AEU3"/>
<dbReference type="GO" id="GO:0031267">
    <property type="term" value="F:small GTPase binding"/>
    <property type="evidence" value="ECO:0007669"/>
    <property type="project" value="InterPro"/>
</dbReference>
<evidence type="ECO:0000313" key="2">
    <source>
        <dbReference type="EMBL" id="KIY49871.1"/>
    </source>
</evidence>
<sequence>MAYIAVEADERLEEGPQGLQFQTFIPSNQTNGNGVGNTDRGYLQDRPAASSGFWTLDYYQQYFDVDTKSVLKRCCATLLLNRPFWTLTTLICTLYLSSSLAASIAAYLSADGAAYEYDFGLLSRAVVLVYAYGLGLPVLFWLALRYVGVGAWGPVEALALWGYSQFVWIPVSILCVIPVAVVRWALVGVAFAMSTWFLVANVYPVLAQAEAKAVRLSVVVVVALQAALALCFMLMFFGYYVTGNIGPDVDITQVHCDRAQWEVPESA</sequence>